<dbReference type="CDD" id="cd12797">
    <property type="entry name" value="M23_peptidase"/>
    <property type="match status" value="1"/>
</dbReference>
<dbReference type="PANTHER" id="PTHR21666:SF270">
    <property type="entry name" value="MUREIN HYDROLASE ACTIVATOR ENVC"/>
    <property type="match status" value="1"/>
</dbReference>
<dbReference type="EMBL" id="CP016379">
    <property type="protein sequence ID" value="AZR74628.1"/>
    <property type="molecule type" value="Genomic_DNA"/>
</dbReference>
<evidence type="ECO:0000313" key="2">
    <source>
        <dbReference type="EMBL" id="AZR74628.1"/>
    </source>
</evidence>
<dbReference type="KEGG" id="aft:BBF96_15345"/>
<dbReference type="PANTHER" id="PTHR21666">
    <property type="entry name" value="PEPTIDASE-RELATED"/>
    <property type="match status" value="1"/>
</dbReference>
<organism evidence="2 3">
    <name type="scientific">Anoxybacter fermentans</name>
    <dbReference type="NCBI Taxonomy" id="1323375"/>
    <lineage>
        <taxon>Bacteria</taxon>
        <taxon>Bacillati</taxon>
        <taxon>Bacillota</taxon>
        <taxon>Clostridia</taxon>
        <taxon>Halanaerobiales</taxon>
        <taxon>Anoxybacter</taxon>
    </lineage>
</organism>
<evidence type="ECO:0000259" key="1">
    <source>
        <dbReference type="Pfam" id="PF01551"/>
    </source>
</evidence>
<dbReference type="SUPFAM" id="SSF51261">
    <property type="entry name" value="Duplicated hybrid motif"/>
    <property type="match status" value="1"/>
</dbReference>
<dbReference type="InterPro" id="IPR050570">
    <property type="entry name" value="Cell_wall_metabolism_enzyme"/>
</dbReference>
<reference evidence="2 3" key="1">
    <citation type="submission" date="2016-07" db="EMBL/GenBank/DDBJ databases">
        <title>Genome and transcriptome analysis of iron-reducing fermentative bacteria Anoxybacter fermentans.</title>
        <authorList>
            <person name="Zeng X."/>
            <person name="Shao Z."/>
        </authorList>
    </citation>
    <scope>NUCLEOTIDE SEQUENCE [LARGE SCALE GENOMIC DNA]</scope>
    <source>
        <strain evidence="2 3">DY22613</strain>
    </source>
</reference>
<sequence length="297" mass="33113">MREILISLLMVIVLALTGPVEKVIGSIEVKVNDINQVQGEVLMVQVSGETSPPYGTFLGRELNFQSYQDGWIALIGISYWTEPGTYPLWIKLSNGKEIEQSIRVHKGDFKESHLTISKEKAKLVNPSFKDKAIIERKARDRERIKEAYNQSEPFPLWNGPFIRPAEGRITTGYGYTRYVNGKLSNRHSGLDIANAVGTPIYAVNDGIVRLAEELLVTGNTIIIDHGAGLYSSYSHLSELLVEEGEMVKKGQIIGKMGSTGFSTGSHLHWVMKIGDVYLNPEQFVGTDLFQELDFVIP</sequence>
<dbReference type="Proteomes" id="UP000267250">
    <property type="component" value="Chromosome"/>
</dbReference>
<proteinExistence type="predicted"/>
<dbReference type="AlphaFoldDB" id="A0A3S9T271"/>
<dbReference type="InterPro" id="IPR016047">
    <property type="entry name" value="M23ase_b-sheet_dom"/>
</dbReference>
<evidence type="ECO:0000313" key="3">
    <source>
        <dbReference type="Proteomes" id="UP000267250"/>
    </source>
</evidence>
<dbReference type="GO" id="GO:0004222">
    <property type="term" value="F:metalloendopeptidase activity"/>
    <property type="evidence" value="ECO:0007669"/>
    <property type="project" value="TreeGrafter"/>
</dbReference>
<keyword evidence="3" id="KW-1185">Reference proteome</keyword>
<dbReference type="Gene3D" id="2.60.40.1590">
    <property type="entry name" value="Peptidoglycan hydrolase domains"/>
    <property type="match status" value="1"/>
</dbReference>
<name>A0A3S9T271_9FIRM</name>
<dbReference type="Pfam" id="PF01551">
    <property type="entry name" value="Peptidase_M23"/>
    <property type="match status" value="1"/>
</dbReference>
<dbReference type="RefSeq" id="WP_127017992.1">
    <property type="nucleotide sequence ID" value="NZ_CP016379.1"/>
</dbReference>
<dbReference type="InterPro" id="IPR011055">
    <property type="entry name" value="Dup_hybrid_motif"/>
</dbReference>
<feature type="domain" description="M23ase beta-sheet core" evidence="1">
    <location>
        <begin position="186"/>
        <end position="280"/>
    </location>
</feature>
<protein>
    <recommendedName>
        <fullName evidence="1">M23ase beta-sheet core domain-containing protein</fullName>
    </recommendedName>
</protein>
<accession>A0A3S9T271</accession>
<gene>
    <name evidence="2" type="ORF">BBF96_15345</name>
</gene>
<dbReference type="Gene3D" id="2.70.70.10">
    <property type="entry name" value="Glucose Permease (Domain IIA)"/>
    <property type="match status" value="1"/>
</dbReference>
<dbReference type="OrthoDB" id="9801106at2"/>